<reference evidence="2 3" key="1">
    <citation type="submission" date="2018-05" db="EMBL/GenBank/DDBJ databases">
        <title>Genome sequencing and assembly of the regulated plant pathogen Lachnellula willkommii and related sister species for the development of diagnostic species identification markers.</title>
        <authorList>
            <person name="Giroux E."/>
            <person name="Bilodeau G."/>
        </authorList>
    </citation>
    <scope>NUCLEOTIDE SEQUENCE [LARGE SCALE GENOMIC DNA]</scope>
    <source>
        <strain evidence="2 3">CBS 185.66</strain>
    </source>
</reference>
<dbReference type="GO" id="GO:0005777">
    <property type="term" value="C:peroxisome"/>
    <property type="evidence" value="ECO:0007669"/>
    <property type="project" value="InterPro"/>
</dbReference>
<evidence type="ECO:0000259" key="1">
    <source>
        <dbReference type="Pfam" id="PF22924"/>
    </source>
</evidence>
<sequence length="566" mass="62278">MGYDYTMPTGISTPTLPLLDLPLFQSTTANLSDDGLTVRAYSRARLVGRVYGLQLEDVLHLSPKFWQLHLDLICPFDMAVLTLITIQYNLAGGTISRFAVDRPDLQPLMQSILNFDVSAQFLLSEMGHGLDAANLETTATLLPGGGFELHSPTLAASKWMPPTTPKKGFPTVAVVIARLVVAGEDRGVRPFVVQLNDGVTMCKGIVARPLPQRGGSTPVDHCITSFDQVRLPSTSLLGSLEKPSNMRDNFMSVISRVSVGTLCLSTTNIGSLKLAAFIAGQYSLRRMVTGKDGTPVPIISFRTQQRPILHVLAQTAVFDAYARNTIQQFVNPALEKRVRDGLGAAFKVNLVQATRKGLYELTERCGAQGVFAYNQMVQLQQDTRGVSIAEGDSLVLCIRLASELLIGRYEMPPSSYPSCLLAQHEKGLFKEAQDIMRSFGMKNGNHRSDDFNRLILPLCEPLIKAIANRLSYEAAVQANVDQSLVDIYESIAIQEDASWYVEKAGLSRQQIIEGEDAALNSALPNIKTLLNNTRAEPYCSAPIIQAERWDRFVLELPKYRSLNCKI</sequence>
<name>A0A8H8QTP7_9HELO</name>
<accession>A0A8H8QTP7</accession>
<gene>
    <name evidence="2" type="primary">ACX2</name>
    <name evidence="2" type="ORF">LHYA1_G008605</name>
</gene>
<comment type="caution">
    <text evidence="2">The sequence shown here is derived from an EMBL/GenBank/DDBJ whole genome shotgun (WGS) entry which is preliminary data.</text>
</comment>
<dbReference type="Proteomes" id="UP000431533">
    <property type="component" value="Unassembled WGS sequence"/>
</dbReference>
<dbReference type="PANTHER" id="PTHR10909">
    <property type="entry name" value="ELECTRON TRANSPORT OXIDOREDUCTASE"/>
    <property type="match status" value="1"/>
</dbReference>
<proteinExistence type="predicted"/>
<dbReference type="Pfam" id="PF22924">
    <property type="entry name" value="ACOX_C_alpha1"/>
    <property type="match status" value="1"/>
</dbReference>
<dbReference type="GO" id="GO:0033540">
    <property type="term" value="P:fatty acid beta-oxidation using acyl-CoA oxidase"/>
    <property type="evidence" value="ECO:0007669"/>
    <property type="project" value="TreeGrafter"/>
</dbReference>
<dbReference type="EMBL" id="QGMH01000249">
    <property type="protein sequence ID" value="TVY22598.1"/>
    <property type="molecule type" value="Genomic_DNA"/>
</dbReference>
<dbReference type="Gene3D" id="2.40.110.10">
    <property type="entry name" value="Butyryl-CoA Dehydrogenase, subunit A, domain 2"/>
    <property type="match status" value="1"/>
</dbReference>
<dbReference type="Gene3D" id="1.20.140.10">
    <property type="entry name" value="Butyryl-CoA Dehydrogenase, subunit A, domain 3"/>
    <property type="match status" value="1"/>
</dbReference>
<dbReference type="GO" id="GO:0003997">
    <property type="term" value="F:acyl-CoA oxidase activity"/>
    <property type="evidence" value="ECO:0007669"/>
    <property type="project" value="InterPro"/>
</dbReference>
<dbReference type="InterPro" id="IPR055060">
    <property type="entry name" value="ACOX_C_alpha1"/>
</dbReference>
<evidence type="ECO:0000313" key="2">
    <source>
        <dbReference type="EMBL" id="TVY22598.1"/>
    </source>
</evidence>
<dbReference type="GO" id="GO:0055088">
    <property type="term" value="P:lipid homeostasis"/>
    <property type="evidence" value="ECO:0007669"/>
    <property type="project" value="TreeGrafter"/>
</dbReference>
<protein>
    <submittedName>
        <fullName evidence="2">Acyl-coenzyme A oxidase, peroxisomal</fullName>
    </submittedName>
</protein>
<dbReference type="InterPro" id="IPR012258">
    <property type="entry name" value="Acyl-CoA_oxidase"/>
</dbReference>
<dbReference type="InterPro" id="IPR046373">
    <property type="entry name" value="Acyl-CoA_Oxase/DH_mid-dom_sf"/>
</dbReference>
<dbReference type="GO" id="GO:0071949">
    <property type="term" value="F:FAD binding"/>
    <property type="evidence" value="ECO:0007669"/>
    <property type="project" value="InterPro"/>
</dbReference>
<dbReference type="OrthoDB" id="538336at2759"/>
<dbReference type="InterPro" id="IPR009100">
    <property type="entry name" value="AcylCoA_DH/oxidase_NM_dom_sf"/>
</dbReference>
<dbReference type="InterPro" id="IPR036250">
    <property type="entry name" value="AcylCo_DH-like_C"/>
</dbReference>
<keyword evidence="3" id="KW-1185">Reference proteome</keyword>
<dbReference type="GeneID" id="41988803"/>
<dbReference type="GO" id="GO:0005504">
    <property type="term" value="F:fatty acid binding"/>
    <property type="evidence" value="ECO:0007669"/>
    <property type="project" value="TreeGrafter"/>
</dbReference>
<feature type="domain" description="Acyl-CoA oxidase C-alpha1" evidence="1">
    <location>
        <begin position="268"/>
        <end position="404"/>
    </location>
</feature>
<dbReference type="RefSeq" id="XP_031001386.1">
    <property type="nucleotide sequence ID" value="XM_031153525.1"/>
</dbReference>
<dbReference type="PANTHER" id="PTHR10909:SF382">
    <property type="entry name" value="ACYL-COENZYME A OXIDASE"/>
    <property type="match status" value="1"/>
</dbReference>
<dbReference type="SUPFAM" id="SSF56645">
    <property type="entry name" value="Acyl-CoA dehydrogenase NM domain-like"/>
    <property type="match status" value="1"/>
</dbReference>
<dbReference type="AlphaFoldDB" id="A0A8H8QTP7"/>
<evidence type="ECO:0000313" key="3">
    <source>
        <dbReference type="Proteomes" id="UP000431533"/>
    </source>
</evidence>
<dbReference type="SUPFAM" id="SSF47203">
    <property type="entry name" value="Acyl-CoA dehydrogenase C-terminal domain-like"/>
    <property type="match status" value="1"/>
</dbReference>
<organism evidence="2 3">
    <name type="scientific">Lachnellula hyalina</name>
    <dbReference type="NCBI Taxonomy" id="1316788"/>
    <lineage>
        <taxon>Eukaryota</taxon>
        <taxon>Fungi</taxon>
        <taxon>Dikarya</taxon>
        <taxon>Ascomycota</taxon>
        <taxon>Pezizomycotina</taxon>
        <taxon>Leotiomycetes</taxon>
        <taxon>Helotiales</taxon>
        <taxon>Lachnaceae</taxon>
        <taxon>Lachnellula</taxon>
    </lineage>
</organism>